<dbReference type="InterPro" id="IPR004472">
    <property type="entry name" value="DTB_synth_BioD"/>
</dbReference>
<dbReference type="EMBL" id="CP036262">
    <property type="protein sequence ID" value="QDS92049.1"/>
    <property type="molecule type" value="Genomic_DNA"/>
</dbReference>
<protein>
    <recommendedName>
        <fullName evidence="9">ATP-dependent dethiobiotin synthetase BioD</fullName>
        <ecNumber evidence="9">6.3.3.3</ecNumber>
    </recommendedName>
    <alternativeName>
        <fullName evidence="9">DTB synthetase</fullName>
        <shortName evidence="9">DTBS</shortName>
    </alternativeName>
    <alternativeName>
        <fullName evidence="9">Dethiobiotin synthase</fullName>
    </alternativeName>
</protein>
<evidence type="ECO:0000256" key="2">
    <source>
        <dbReference type="ARBA" id="ARBA00022598"/>
    </source>
</evidence>
<evidence type="ECO:0000256" key="1">
    <source>
        <dbReference type="ARBA" id="ARBA00022490"/>
    </source>
</evidence>
<evidence type="ECO:0000256" key="9">
    <source>
        <dbReference type="HAMAP-Rule" id="MF_00336"/>
    </source>
</evidence>
<evidence type="ECO:0000313" key="11">
    <source>
        <dbReference type="Proteomes" id="UP000320672"/>
    </source>
</evidence>
<dbReference type="KEGG" id="rml:FF011L_07850"/>
<keyword evidence="5 9" id="KW-0093">Biotin biosynthesis</keyword>
<comment type="pathway">
    <text evidence="9">Cofactor biosynthesis; biotin biosynthesis; biotin from 7,8-diaminononanoate: step 1/2.</text>
</comment>
<reference evidence="10 11" key="1">
    <citation type="submission" date="2019-02" db="EMBL/GenBank/DDBJ databases">
        <title>Deep-cultivation of Planctomycetes and their phenomic and genomic characterization uncovers novel biology.</title>
        <authorList>
            <person name="Wiegand S."/>
            <person name="Jogler M."/>
            <person name="Boedeker C."/>
            <person name="Pinto D."/>
            <person name="Vollmers J."/>
            <person name="Rivas-Marin E."/>
            <person name="Kohn T."/>
            <person name="Peeters S.H."/>
            <person name="Heuer A."/>
            <person name="Rast P."/>
            <person name="Oberbeckmann S."/>
            <person name="Bunk B."/>
            <person name="Jeske O."/>
            <person name="Meyerdierks A."/>
            <person name="Storesund J.E."/>
            <person name="Kallscheuer N."/>
            <person name="Luecker S."/>
            <person name="Lage O.M."/>
            <person name="Pohl T."/>
            <person name="Merkel B.J."/>
            <person name="Hornburger P."/>
            <person name="Mueller R.-W."/>
            <person name="Bruemmer F."/>
            <person name="Labrenz M."/>
            <person name="Spormann A.M."/>
            <person name="Op den Camp H."/>
            <person name="Overmann J."/>
            <person name="Amann R."/>
            <person name="Jetten M.S.M."/>
            <person name="Mascher T."/>
            <person name="Medema M.H."/>
            <person name="Devos D.P."/>
            <person name="Kaster A.-K."/>
            <person name="Ovreas L."/>
            <person name="Rohde M."/>
            <person name="Galperin M.Y."/>
            <person name="Jogler C."/>
        </authorList>
    </citation>
    <scope>NUCLEOTIDE SEQUENCE [LARGE SCALE GENOMIC DNA]</scope>
    <source>
        <strain evidence="10 11">FF011L</strain>
    </source>
</reference>
<dbReference type="InterPro" id="IPR027417">
    <property type="entry name" value="P-loop_NTPase"/>
</dbReference>
<name>A0A517MAY5_9BACT</name>
<comment type="catalytic activity">
    <reaction evidence="9">
        <text>(7R,8S)-7,8-diammoniononanoate + CO2 + ATP = (4R,5S)-dethiobiotin + ADP + phosphate + 3 H(+)</text>
        <dbReference type="Rhea" id="RHEA:15805"/>
        <dbReference type="ChEBI" id="CHEBI:15378"/>
        <dbReference type="ChEBI" id="CHEBI:16526"/>
        <dbReference type="ChEBI" id="CHEBI:30616"/>
        <dbReference type="ChEBI" id="CHEBI:43474"/>
        <dbReference type="ChEBI" id="CHEBI:149469"/>
        <dbReference type="ChEBI" id="CHEBI:149473"/>
        <dbReference type="ChEBI" id="CHEBI:456216"/>
        <dbReference type="EC" id="6.3.3.3"/>
    </reaction>
</comment>
<evidence type="ECO:0000256" key="7">
    <source>
        <dbReference type="ARBA" id="ARBA00022842"/>
    </source>
</evidence>
<keyword evidence="11" id="KW-1185">Reference proteome</keyword>
<comment type="catalytic activity">
    <reaction evidence="8">
        <text>(7R,8S)-8-amino-7-(carboxyamino)nonanoate + ATP = (4R,5S)-dethiobiotin + ADP + phosphate + H(+)</text>
        <dbReference type="Rhea" id="RHEA:63684"/>
        <dbReference type="ChEBI" id="CHEBI:15378"/>
        <dbReference type="ChEBI" id="CHEBI:30616"/>
        <dbReference type="ChEBI" id="CHEBI:43474"/>
        <dbReference type="ChEBI" id="CHEBI:149470"/>
        <dbReference type="ChEBI" id="CHEBI:149473"/>
        <dbReference type="ChEBI" id="CHEBI:456216"/>
    </reaction>
</comment>
<keyword evidence="3 9" id="KW-0479">Metal-binding</keyword>
<feature type="binding site" evidence="9">
    <location>
        <position position="21"/>
    </location>
    <ligand>
        <name>Mg(2+)</name>
        <dbReference type="ChEBI" id="CHEBI:18420"/>
    </ligand>
</feature>
<evidence type="ECO:0000256" key="3">
    <source>
        <dbReference type="ARBA" id="ARBA00022723"/>
    </source>
</evidence>
<dbReference type="OrthoDB" id="9802097at2"/>
<feature type="binding site" evidence="9">
    <location>
        <begin position="120"/>
        <end position="123"/>
    </location>
    <ligand>
        <name>ATP</name>
        <dbReference type="ChEBI" id="CHEBI:30616"/>
    </ligand>
</feature>
<comment type="similarity">
    <text evidence="9">Belongs to the dethiobiotin synthetase family.</text>
</comment>
<feature type="active site" evidence="9">
    <location>
        <position position="42"/>
    </location>
</feature>
<dbReference type="EC" id="6.3.3.3" evidence="9"/>
<keyword evidence="1 9" id="KW-0963">Cytoplasm</keyword>
<dbReference type="PIRSF" id="PIRSF006755">
    <property type="entry name" value="DTB_synth"/>
    <property type="match status" value="1"/>
</dbReference>
<dbReference type="HAMAP" id="MF_00336">
    <property type="entry name" value="BioD"/>
    <property type="match status" value="1"/>
</dbReference>
<feature type="binding site" evidence="9">
    <location>
        <begin position="184"/>
        <end position="185"/>
    </location>
    <ligand>
        <name>ATP</name>
        <dbReference type="ChEBI" id="CHEBI:30616"/>
    </ligand>
</feature>
<comment type="subcellular location">
    <subcellularLocation>
        <location evidence="9">Cytoplasm</location>
    </subcellularLocation>
</comment>
<keyword evidence="7 9" id="KW-0460">Magnesium</keyword>
<evidence type="ECO:0000256" key="6">
    <source>
        <dbReference type="ARBA" id="ARBA00022840"/>
    </source>
</evidence>
<dbReference type="PANTHER" id="PTHR43210:SF2">
    <property type="entry name" value="ATP-DEPENDENT DETHIOBIOTIN SYNTHETASE BIOD 2"/>
    <property type="match status" value="1"/>
</dbReference>
<evidence type="ECO:0000256" key="5">
    <source>
        <dbReference type="ARBA" id="ARBA00022756"/>
    </source>
</evidence>
<dbReference type="RefSeq" id="WP_145350233.1">
    <property type="nucleotide sequence ID" value="NZ_CP036262.1"/>
</dbReference>
<dbReference type="GO" id="GO:0005829">
    <property type="term" value="C:cytosol"/>
    <property type="evidence" value="ECO:0007669"/>
    <property type="project" value="TreeGrafter"/>
</dbReference>
<evidence type="ECO:0000313" key="10">
    <source>
        <dbReference type="EMBL" id="QDS92049.1"/>
    </source>
</evidence>
<feature type="binding site" evidence="9">
    <location>
        <position position="120"/>
    </location>
    <ligand>
        <name>Mg(2+)</name>
        <dbReference type="ChEBI" id="CHEBI:18420"/>
    </ligand>
</feature>
<feature type="binding site" evidence="9">
    <location>
        <position position="46"/>
    </location>
    <ligand>
        <name>substrate</name>
    </ligand>
</feature>
<dbReference type="AlphaFoldDB" id="A0A517MAY5"/>
<comment type="cofactor">
    <cofactor evidence="9">
        <name>Mg(2+)</name>
        <dbReference type="ChEBI" id="CHEBI:18420"/>
    </cofactor>
</comment>
<dbReference type="Proteomes" id="UP000320672">
    <property type="component" value="Chromosome"/>
</dbReference>
<proteinExistence type="inferred from homology"/>
<dbReference type="PANTHER" id="PTHR43210">
    <property type="entry name" value="DETHIOBIOTIN SYNTHETASE"/>
    <property type="match status" value="1"/>
</dbReference>
<comment type="caution">
    <text evidence="9">Lacks conserved residue(s) required for the propagation of feature annotation.</text>
</comment>
<dbReference type="NCBIfam" id="TIGR00347">
    <property type="entry name" value="bioD"/>
    <property type="match status" value="1"/>
</dbReference>
<accession>A0A517MAY5</accession>
<dbReference type="GO" id="GO:0000287">
    <property type="term" value="F:magnesium ion binding"/>
    <property type="evidence" value="ECO:0007669"/>
    <property type="project" value="UniProtKB-UniRule"/>
</dbReference>
<dbReference type="CDD" id="cd03109">
    <property type="entry name" value="DTBS"/>
    <property type="match status" value="1"/>
</dbReference>
<dbReference type="GO" id="GO:0004141">
    <property type="term" value="F:dethiobiotin synthase activity"/>
    <property type="evidence" value="ECO:0007669"/>
    <property type="project" value="UniProtKB-UniRule"/>
</dbReference>
<feature type="binding site" evidence="9">
    <location>
        <begin position="214"/>
        <end position="216"/>
    </location>
    <ligand>
        <name>ATP</name>
        <dbReference type="ChEBI" id="CHEBI:30616"/>
    </ligand>
</feature>
<keyword evidence="6 9" id="KW-0067">ATP-binding</keyword>
<keyword evidence="4 9" id="KW-0547">Nucleotide-binding</keyword>
<feature type="binding site" evidence="9">
    <location>
        <position position="59"/>
    </location>
    <ligand>
        <name>Mg(2+)</name>
        <dbReference type="ChEBI" id="CHEBI:18420"/>
    </ligand>
</feature>
<feature type="binding site" evidence="9">
    <location>
        <position position="59"/>
    </location>
    <ligand>
        <name>ATP</name>
        <dbReference type="ChEBI" id="CHEBI:30616"/>
    </ligand>
</feature>
<dbReference type="GO" id="GO:0005524">
    <property type="term" value="F:ATP binding"/>
    <property type="evidence" value="ECO:0007669"/>
    <property type="project" value="UniProtKB-UniRule"/>
</dbReference>
<organism evidence="10 11">
    <name type="scientific">Roseimaritima multifibrata</name>
    <dbReference type="NCBI Taxonomy" id="1930274"/>
    <lineage>
        <taxon>Bacteria</taxon>
        <taxon>Pseudomonadati</taxon>
        <taxon>Planctomycetota</taxon>
        <taxon>Planctomycetia</taxon>
        <taxon>Pirellulales</taxon>
        <taxon>Pirellulaceae</taxon>
        <taxon>Roseimaritima</taxon>
    </lineage>
</organism>
<dbReference type="Gene3D" id="3.40.50.300">
    <property type="entry name" value="P-loop containing nucleotide triphosphate hydrolases"/>
    <property type="match status" value="1"/>
</dbReference>
<evidence type="ECO:0000256" key="4">
    <source>
        <dbReference type="ARBA" id="ARBA00022741"/>
    </source>
</evidence>
<dbReference type="Pfam" id="PF13500">
    <property type="entry name" value="AAA_26"/>
    <property type="match status" value="1"/>
</dbReference>
<feature type="binding site" evidence="9">
    <location>
        <begin position="17"/>
        <end position="22"/>
    </location>
    <ligand>
        <name>ATP</name>
        <dbReference type="ChEBI" id="CHEBI:30616"/>
    </ligand>
</feature>
<comment type="function">
    <text evidence="9">Catalyzes a mechanistically unusual reaction, the ATP-dependent insertion of CO2 between the N7 and N8 nitrogen atoms of 7,8-diaminopelargonic acid (DAPA, also called 7,8-diammoniononanoate) to form a ureido ring.</text>
</comment>
<comment type="subunit">
    <text evidence="9">Homodimer.</text>
</comment>
<keyword evidence="2 9" id="KW-0436">Ligase</keyword>
<sequence length="230" mass="24652">MIVKAPPILFFTGTDTDVGKTYVASLTAKLLAGYGMKIGVYKPVASGCDYRNGELVSEDALGLWQSAGRPESLERVCPQRFAAPLAPPSAAALENRIVDKDELIEGAKWWYGRCSLLIVEGAGGLFSPLADRFSNADLAYALRATLVLVAENRLGVIHQVVATTLAAKHFADGEGLNLAGIILNQAMSRSDASAETNLTEIRKYCHVPLLGSLPYGSDASPIEQWLRKAC</sequence>
<evidence type="ECO:0000256" key="8">
    <source>
        <dbReference type="ARBA" id="ARBA00047386"/>
    </source>
</evidence>
<gene>
    <name evidence="10" type="primary">bioD1</name>
    <name evidence="9" type="synonym">bioD</name>
    <name evidence="10" type="ORF">FF011L_07850</name>
</gene>
<dbReference type="SUPFAM" id="SSF52540">
    <property type="entry name" value="P-loop containing nucleoside triphosphate hydrolases"/>
    <property type="match status" value="1"/>
</dbReference>
<dbReference type="GO" id="GO:0009102">
    <property type="term" value="P:biotin biosynthetic process"/>
    <property type="evidence" value="ECO:0007669"/>
    <property type="project" value="UniProtKB-UniRule"/>
</dbReference>
<dbReference type="UniPathway" id="UPA00078">
    <property type="reaction ID" value="UER00161"/>
</dbReference>